<evidence type="ECO:0000256" key="6">
    <source>
        <dbReference type="ARBA" id="ARBA00023242"/>
    </source>
</evidence>
<name>A0A9N9INW4_9GLOM</name>
<keyword evidence="4" id="KW-0805">Transcription regulation</keyword>
<evidence type="ECO:0000256" key="4">
    <source>
        <dbReference type="ARBA" id="ARBA00023015"/>
    </source>
</evidence>
<keyword evidence="10" id="KW-1185">Reference proteome</keyword>
<dbReference type="AlphaFoldDB" id="A0A9N9INW4"/>
<dbReference type="OrthoDB" id="20828at2759"/>
<reference evidence="9" key="1">
    <citation type="submission" date="2021-06" db="EMBL/GenBank/DDBJ databases">
        <authorList>
            <person name="Kallberg Y."/>
            <person name="Tangrot J."/>
            <person name="Rosling A."/>
        </authorList>
    </citation>
    <scope>NUCLEOTIDE SEQUENCE</scope>
    <source>
        <strain evidence="9">CL551</strain>
    </source>
</reference>
<evidence type="ECO:0000313" key="10">
    <source>
        <dbReference type="Proteomes" id="UP000789342"/>
    </source>
</evidence>
<dbReference type="PANTHER" id="PTHR46567">
    <property type="entry name" value="MEDIATOR OF RNA POLYMERASE II TRANSCRIPTION SUBUNIT 12"/>
    <property type="match status" value="1"/>
</dbReference>
<evidence type="ECO:0000259" key="8">
    <source>
        <dbReference type="SMART" id="SM01281"/>
    </source>
</evidence>
<evidence type="ECO:0000313" key="9">
    <source>
        <dbReference type="EMBL" id="CAG8742611.1"/>
    </source>
</evidence>
<dbReference type="EMBL" id="CAJVPV010031321">
    <property type="protein sequence ID" value="CAG8742611.1"/>
    <property type="molecule type" value="Genomic_DNA"/>
</dbReference>
<proteinExistence type="inferred from homology"/>
<evidence type="ECO:0000256" key="5">
    <source>
        <dbReference type="ARBA" id="ARBA00023163"/>
    </source>
</evidence>
<dbReference type="SMART" id="SM01281">
    <property type="entry name" value="Med12"/>
    <property type="match status" value="1"/>
</dbReference>
<evidence type="ECO:0000256" key="2">
    <source>
        <dbReference type="ARBA" id="ARBA00010289"/>
    </source>
</evidence>
<dbReference type="GO" id="GO:0003712">
    <property type="term" value="F:transcription coregulator activity"/>
    <property type="evidence" value="ECO:0007669"/>
    <property type="project" value="InterPro"/>
</dbReference>
<feature type="non-terminal residue" evidence="9">
    <location>
        <position position="1"/>
    </location>
</feature>
<protein>
    <recommendedName>
        <fullName evidence="3">Mediator of RNA polymerase II transcription subunit 12</fullName>
    </recommendedName>
    <alternativeName>
        <fullName evidence="7">Mediator complex subunit 12</fullName>
    </alternativeName>
</protein>
<comment type="similarity">
    <text evidence="2">Belongs to the Mediator complex subunit 12 family.</text>
</comment>
<organism evidence="9 10">
    <name type="scientific">Acaulospora morrowiae</name>
    <dbReference type="NCBI Taxonomy" id="94023"/>
    <lineage>
        <taxon>Eukaryota</taxon>
        <taxon>Fungi</taxon>
        <taxon>Fungi incertae sedis</taxon>
        <taxon>Mucoromycota</taxon>
        <taxon>Glomeromycotina</taxon>
        <taxon>Glomeromycetes</taxon>
        <taxon>Diversisporales</taxon>
        <taxon>Acaulosporaceae</taxon>
        <taxon>Acaulospora</taxon>
    </lineage>
</organism>
<sequence>MSQTTLKEYKLTPPKNLAQLHKTNIDLGYPDFYPPKHGQEEELMTEYNVKHGFADKPIVSNEYVSAHDILLEKIKDPERLQNLSEFMIDIMKRKQEIEINALQGSSSYTVPQTVWVTPDDRDKWLKQLAGNVPLRELVKKVPKGVDGTNLLELVTQYRVPLARATWFTKIVGINLTHSDMHRNSNASTGHTKNWTQAFCTFIQQQSKEYDPEKWRYSISLAKWQFDEGLFDQRLLREMLDNLDQADPLHTAIWLFLVQQFLTEFQRSRTLMRLLIEIILKKLQDIHHQTLVSKLEIVVKMLKNMLHALFLATPD</sequence>
<accession>A0A9N9INW4</accession>
<evidence type="ECO:0000256" key="3">
    <source>
        <dbReference type="ARBA" id="ARBA00019622"/>
    </source>
</evidence>
<gene>
    <name evidence="9" type="ORF">AMORRO_LOCUS14812</name>
</gene>
<keyword evidence="6" id="KW-0539">Nucleus</keyword>
<evidence type="ECO:0000256" key="7">
    <source>
        <dbReference type="ARBA" id="ARBA00032010"/>
    </source>
</evidence>
<comment type="subcellular location">
    <subcellularLocation>
        <location evidence="1">Nucleus</location>
    </subcellularLocation>
</comment>
<dbReference type="GO" id="GO:0016592">
    <property type="term" value="C:mediator complex"/>
    <property type="evidence" value="ECO:0007669"/>
    <property type="project" value="InterPro"/>
</dbReference>
<feature type="domain" description="Mediator complex subunit Med12" evidence="8">
    <location>
        <begin position="107"/>
        <end position="169"/>
    </location>
</feature>
<dbReference type="GO" id="GO:0006357">
    <property type="term" value="P:regulation of transcription by RNA polymerase II"/>
    <property type="evidence" value="ECO:0007669"/>
    <property type="project" value="InterPro"/>
</dbReference>
<evidence type="ECO:0000256" key="1">
    <source>
        <dbReference type="ARBA" id="ARBA00004123"/>
    </source>
</evidence>
<dbReference type="PANTHER" id="PTHR46567:SF1">
    <property type="entry name" value="MEDIATOR OF RNA POLYMERASE II TRANSCRIPTION SUBUNIT 12"/>
    <property type="match status" value="1"/>
</dbReference>
<dbReference type="Proteomes" id="UP000789342">
    <property type="component" value="Unassembled WGS sequence"/>
</dbReference>
<keyword evidence="5" id="KW-0804">Transcription</keyword>
<comment type="caution">
    <text evidence="9">The sequence shown here is derived from an EMBL/GenBank/DDBJ whole genome shotgun (WGS) entry which is preliminary data.</text>
</comment>
<dbReference type="Pfam" id="PF09497">
    <property type="entry name" value="Med12"/>
    <property type="match status" value="1"/>
</dbReference>
<dbReference type="InterPro" id="IPR019035">
    <property type="entry name" value="Mediator_Med12"/>
</dbReference>